<feature type="region of interest" description="Disordered" evidence="3">
    <location>
        <begin position="728"/>
        <end position="749"/>
    </location>
</feature>
<dbReference type="FunFam" id="3.40.50.11210:FF:000001">
    <property type="entry name" value="Ral GTPase-activating protein subunit alpha-1 isoform 1"/>
    <property type="match status" value="1"/>
</dbReference>
<dbReference type="Gene3D" id="3.40.50.11210">
    <property type="entry name" value="Rap/Ran-GAP"/>
    <property type="match status" value="1"/>
</dbReference>
<evidence type="ECO:0000259" key="4">
    <source>
        <dbReference type="PROSITE" id="PS50085"/>
    </source>
</evidence>
<feature type="region of interest" description="Disordered" evidence="3">
    <location>
        <begin position="315"/>
        <end position="336"/>
    </location>
</feature>
<feature type="domain" description="Rap-GAP" evidence="4">
    <location>
        <begin position="1498"/>
        <end position="1706"/>
    </location>
</feature>
<dbReference type="Ensembl" id="ENSZLMT00000015951.1">
    <property type="protein sequence ID" value="ENSZLMP00000015522.1"/>
    <property type="gene ID" value="ENSZLMG00000010214.1"/>
</dbReference>
<dbReference type="Pfam" id="PF02145">
    <property type="entry name" value="Rap_GAP"/>
    <property type="match status" value="1"/>
</dbReference>
<evidence type="ECO:0000256" key="3">
    <source>
        <dbReference type="SAM" id="MobiDB-lite"/>
    </source>
</evidence>
<dbReference type="InterPro" id="IPR046859">
    <property type="entry name" value="RGPA/RALGAPB_N"/>
</dbReference>
<feature type="compositionally biased region" description="Polar residues" evidence="3">
    <location>
        <begin position="738"/>
        <end position="749"/>
    </location>
</feature>
<dbReference type="InterPro" id="IPR000331">
    <property type="entry name" value="Rap/Ran_GAP_dom"/>
</dbReference>
<dbReference type="PANTHER" id="PTHR10063">
    <property type="entry name" value="TUBERIN"/>
    <property type="match status" value="1"/>
</dbReference>
<dbReference type="GO" id="GO:0005737">
    <property type="term" value="C:cytoplasm"/>
    <property type="evidence" value="ECO:0007669"/>
    <property type="project" value="TreeGrafter"/>
</dbReference>
<dbReference type="GO" id="GO:0005634">
    <property type="term" value="C:nucleus"/>
    <property type="evidence" value="ECO:0007669"/>
    <property type="project" value="InterPro"/>
</dbReference>
<evidence type="ECO:0000313" key="6">
    <source>
        <dbReference type="Proteomes" id="UP000694401"/>
    </source>
</evidence>
<evidence type="ECO:0000313" key="5">
    <source>
        <dbReference type="Ensembl" id="ENSZLMP00000015522.1"/>
    </source>
</evidence>
<dbReference type="Proteomes" id="UP000694401">
    <property type="component" value="Unassembled WGS sequence"/>
</dbReference>
<evidence type="ECO:0000256" key="2">
    <source>
        <dbReference type="ARBA" id="ARBA00022553"/>
    </source>
</evidence>
<dbReference type="InterPro" id="IPR027107">
    <property type="entry name" value="Tuberin/Ral-act_asu"/>
</dbReference>
<evidence type="ECO:0000256" key="1">
    <source>
        <dbReference type="ARBA" id="ARBA00022468"/>
    </source>
</evidence>
<dbReference type="PROSITE" id="PS50085">
    <property type="entry name" value="RAPGAP"/>
    <property type="match status" value="1"/>
</dbReference>
<keyword evidence="6" id="KW-1185">Reference proteome</keyword>
<dbReference type="PANTHER" id="PTHR10063:SF2">
    <property type="entry name" value="RAL GTPASE-ACTIVATING PROTEIN SUBUNIT ALPHA-2"/>
    <property type="match status" value="1"/>
</dbReference>
<keyword evidence="2" id="KW-0597">Phosphoprotein</keyword>
<dbReference type="SUPFAM" id="SSF111347">
    <property type="entry name" value="Rap/Ran-GAP"/>
    <property type="match status" value="1"/>
</dbReference>
<organism evidence="5 6">
    <name type="scientific">Zosterops lateralis melanops</name>
    <dbReference type="NCBI Taxonomy" id="1220523"/>
    <lineage>
        <taxon>Eukaryota</taxon>
        <taxon>Metazoa</taxon>
        <taxon>Chordata</taxon>
        <taxon>Craniata</taxon>
        <taxon>Vertebrata</taxon>
        <taxon>Euteleostomi</taxon>
        <taxon>Archelosauria</taxon>
        <taxon>Archosauria</taxon>
        <taxon>Dinosauria</taxon>
        <taxon>Saurischia</taxon>
        <taxon>Theropoda</taxon>
        <taxon>Coelurosauria</taxon>
        <taxon>Aves</taxon>
        <taxon>Neognathae</taxon>
        <taxon>Neoaves</taxon>
        <taxon>Telluraves</taxon>
        <taxon>Australaves</taxon>
        <taxon>Passeriformes</taxon>
        <taxon>Sylvioidea</taxon>
        <taxon>Zosteropidae</taxon>
        <taxon>Zosterops</taxon>
    </lineage>
</organism>
<reference evidence="5" key="1">
    <citation type="submission" date="2025-08" db="UniProtKB">
        <authorList>
            <consortium name="Ensembl"/>
        </authorList>
    </citation>
    <scope>IDENTIFICATION</scope>
</reference>
<keyword evidence="1" id="KW-0343">GTPase activation</keyword>
<sequence>MQELILYPGIFPGVFLHQYLLVLMVQKPFGYTAKSHSPYIVDGSDLKQFFDNNYSQIYFIFYENFITLENSLKQKGEIFYRWHFRSIGKKKWCEGIRLFLLWLQALQTNCGEEQILMFACLVPGFPPLPSPRGPCTLESLVSPPLLNLHRLVIFPEEITPLLPAVSGEKVAEDQTCYFLQLLLKYMVIQAASLEWKNKENQETGFKFLFTLFRKYYLPHLFPSFTKLTNLYKPVLDIPNIRPRPVYVTATRNNESVYCTKIPYMAARVVFIKWLVTFFLEKKYLTAVQNTKNGGEMLPKIIQTVAVSQEKSAELENGAAPAGEQEHGHSNSSSLSDRRLSSCSLCSVEEQHRSVYEMVQGILLSTRGYVNFVNEVFRQAFLLPPSDVSATRKVVKVYQKWILQEKPVFMEEPDKKEDSQDAVVPVEDSSVQTDGKHLSLEPCGHKRSSSWGRTYSFTSAVSRGCVLEDEDRDVKAGAQAALQVFLTNSANVFLLEPCTEVPVLLKEQVDACKAILGIFRRMIMELSMNRKTWEQMLQILLRITEAVMQKPKENQTKDMFAQSMAGLLFRTLIVAWIRANLSVYISRELWDELLSVLSALTDWEELINEWANIMDSLTAVLARTVYGVEMTNLPLDKLSEQKEKKQRGKGGVLEPQKTAVVGRSFSLSWKSHPEVVEPMRFRSATTSGAPGVEKARNIVRQRATAPANICVVIKSTEVEESQQLENSEVAETASPFADQEQQLTRSSSTSDIADQIPSDFFQGNFNKIQQYCVFQGKVLRLVQSYKCCSYFGFQFSSKMFFISFSYSEFLADNCSIIAGGSLIGWHPDSAAVLWRRILGILGDVNNIQSPKIHAKVFGYLYELWYKLAKIRDNLAISVNNQSTPSPPVLIPPLRIFASWLFKAATLPSEYKEGKLQAFRLLCTMMSRRQDLLPNSDFLVHFYFVLRLGLTSEDQDILNIVIKHCPPWFFFLGLPGFTMLIGDFLGAAARVLSTDMPEAPRSEAHTILGALVCFPNTYQGIPQLGPISEASESSTGTADVKVKPHSLCIAICGLGVWICEELTQCTSHPHVKKAINVIGVTLKFSNKLVAQVACDVLQLLVSYWQKLQEYESSLCRKITEVMLRVLVQFIVSLLLCLLDWCMALPLKMLLEPVLVTGSMSLQVLHCCVNGSSTYMQQSHYVLSLSDLSSSDYDPFLPLGNVRSSLEPAQRLSSTDLGNLLTVAEGKACPQRNLELIPLTARMVMTHLVNHLSHYPLSGGPAILHSLLSENHDNSYVESSELCSEVFRSPNLQLFVFNDSTLISYLQIPAEKKASAEPAAAPSDVRVIVRDISGKYSWDGRILYGPLEGCLPHCSMAGAFAASSDPQQHVFFQNDVSQVEEGEDALDQLLERIGSSSPECLLHPQRKLNEPAPPPCGMSAEQERAITEALLRQSAQEREFMLKCSLDCSMRVAHQEPPPPAEPQASFYFCRLLLNDLGMNSWDRRKSFHLLKKNSKLLRELKNLDSRQCRETHKIAVFYIAEGQEDKCSILANARGSQAYEDFVAGLGWEVDLSTHGGFMGGLQRNGSTGQTAPYFATSTVEIIFHVSTRMPSDSDDSLTKKLRHLGNDEVHIVWSEHTRNYRRGIIPTDFGDVLIVIYPMKNHMFFIEIMKKPEVPFFGPLFDGAIVTAKLLPSLVCATCINASRAVKSLIPLYQSFYEERALYLEAIIQNHKEMMTFEDFAAQVFSPSPSYSLGGTGEFLHVILLCSSKKHLSSRCTPVFCR</sequence>
<dbReference type="GO" id="GO:0005096">
    <property type="term" value="F:GTPase activator activity"/>
    <property type="evidence" value="ECO:0007669"/>
    <property type="project" value="UniProtKB-KW"/>
</dbReference>
<dbReference type="Pfam" id="PF20412">
    <property type="entry name" value="RALGAPB_N"/>
    <property type="match status" value="1"/>
</dbReference>
<protein>
    <submittedName>
        <fullName evidence="5">Ral GTPase activating protein catalytic subunit alpha 2</fullName>
    </submittedName>
</protein>
<dbReference type="InterPro" id="IPR035974">
    <property type="entry name" value="Rap/Ran-GAP_sf"/>
</dbReference>
<reference evidence="5" key="2">
    <citation type="submission" date="2025-09" db="UniProtKB">
        <authorList>
            <consortium name="Ensembl"/>
        </authorList>
    </citation>
    <scope>IDENTIFICATION</scope>
</reference>
<dbReference type="GO" id="GO:0051056">
    <property type="term" value="P:regulation of small GTPase mediated signal transduction"/>
    <property type="evidence" value="ECO:0007669"/>
    <property type="project" value="InterPro"/>
</dbReference>
<name>A0A8D2PJU0_ZOSLA</name>
<proteinExistence type="predicted"/>
<accession>A0A8D2PJU0</accession>